<keyword evidence="11 15" id="KW-1015">Disulfide bond</keyword>
<comment type="similarity">
    <text evidence="4">Belongs to the DNA polymerase epsilon subunit B family.</text>
</comment>
<feature type="disulfide bond" evidence="15">
    <location>
        <begin position="51"/>
        <end position="128"/>
    </location>
</feature>
<keyword evidence="8 16" id="KW-0732">Signal</keyword>
<comment type="similarity">
    <text evidence="3 16">Belongs to the cutinase family.</text>
</comment>
<evidence type="ECO:0000256" key="13">
    <source>
        <dbReference type="ARBA" id="ARBA00034045"/>
    </source>
</evidence>
<dbReference type="SMART" id="SM01110">
    <property type="entry name" value="Cutinase"/>
    <property type="match status" value="1"/>
</dbReference>
<sequence length="1076" mass="116282">MKFLVSVVSVVLGAGLALAAPASDFVAAERSLVRRNYTSIYSEQLTDGTACRDVTVIYARGTDQEGNIGEPTDVGPEFLNDLGVYVGINNLAAQGVNYSADVAGFEEGGDPVGSALMANLTALAYEQCPDTQLVLSGYSQGGQLVHNAADVLSSAVTDFVAAVLIFGDPDDGEAVGSIPSSKVHVICHPLDGICLGTGIVTPAHLDYQENADSAAQWVANYLGYSVVRALTRPTPAVSVIPTKRRKHKDIAGAMFTGRAAAAATMPADVPSSSPAFGTPVHPLRPFTVTTNPKQAPILPILLPPATLRPLAFRTFTKKHSLTLTSSALQELASFIGRHCGSGWREEGLAEKVLEEVARAWKGRNGGVIVDGASPELKEILKALEGNMSGGRIVTGARGLSRQNSLLLDVQPKNDELASFRKGVRPNSVLRREESNTSFGISALEVEEDDDESIRDPRVWLKVLNSLEQPRFIYNVDKKHFEKETRKPSLMPPASQRTMVFRNRYNVIHQRLLRNESFQTSAVAATRTVSLKRSDAGHQFHKITPIANLLGRHGSHHMLLGMLTVLPTGSLAISDLTGSIKLDLRQAQAIPEDSSWFTPGMIVLVDGVYEEEENDAVGGKVGLSGGSGVGGVLGGRFQGFFIGQPPCEKRRVTLGVSGPGSDTIGGGFGWIDFLGVGSEKATGSRMRKVEQRLLRRSPPLLTADDDNDDEYQVDRTRARIVVLGEMNLDQPRTLQAVRKILSGYANEPEGSTPLCFVFTGNFTQYAVMARGGSGGSVEYKESFDSLAAVLADFPMLLTCATFVFVPGDNDGWTSAFSAGAATPLPRKQVPDMFTSRVRRVFANANHEAGHGKAESGSTGGEAVFTSNPARLSLFGPCHEIVLFRDDITARLRRAAVRLKKQRTTANEEMNDGPDARSDAEDDVSMADMNVHHNDNNDEAAEDIEPSPDDVMDVDDTSTNAHQAQKRRAKQQPPTETEIPYDTLAARKLVKTILDQGYLAPFRQSTRPVHWDYASPLHLYPLPTAMVLVDTTAPAFCVTYEGCHVVNPGALLVRGRRGLARWVEYEIGRTGKVREVLF</sequence>
<comment type="function">
    <text evidence="16">Catalyzes the hydrolysis of complex carboxylic polyesters found in the cell wall of plants. Degrades cutin, a macromolecule that forms the structure of the plant cuticle.</text>
</comment>
<dbReference type="AlphaFoldDB" id="A0A2T3ACM7"/>
<dbReference type="InterPro" id="IPR029058">
    <property type="entry name" value="AB_hydrolase_fold"/>
</dbReference>
<evidence type="ECO:0000256" key="11">
    <source>
        <dbReference type="ARBA" id="ARBA00023157"/>
    </source>
</evidence>
<feature type="active site" description="Nucleophile" evidence="14">
    <location>
        <position position="139"/>
    </location>
</feature>
<dbReference type="SUPFAM" id="SSF53474">
    <property type="entry name" value="alpha/beta-Hydrolases"/>
    <property type="match status" value="1"/>
</dbReference>
<dbReference type="GO" id="GO:0042276">
    <property type="term" value="P:error-prone translesion synthesis"/>
    <property type="evidence" value="ECO:0007669"/>
    <property type="project" value="TreeGrafter"/>
</dbReference>
<evidence type="ECO:0000256" key="12">
    <source>
        <dbReference type="ARBA" id="ARBA00023242"/>
    </source>
</evidence>
<feature type="disulfide bond" evidence="15">
    <location>
        <begin position="187"/>
        <end position="194"/>
    </location>
</feature>
<dbReference type="Gene3D" id="3.40.50.1820">
    <property type="entry name" value="alpha/beta hydrolase"/>
    <property type="match status" value="1"/>
</dbReference>
<dbReference type="GO" id="GO:0005576">
    <property type="term" value="C:extracellular region"/>
    <property type="evidence" value="ECO:0007669"/>
    <property type="project" value="UniProtKB-SubCell"/>
</dbReference>
<protein>
    <recommendedName>
        <fullName evidence="16">Cutinase</fullName>
        <ecNumber evidence="16">3.1.1.74</ecNumber>
    </recommendedName>
</protein>
<keyword evidence="12" id="KW-0539">Nucleus</keyword>
<evidence type="ECO:0000256" key="8">
    <source>
        <dbReference type="ARBA" id="ARBA00022729"/>
    </source>
</evidence>
<dbReference type="GO" id="GO:0003677">
    <property type="term" value="F:DNA binding"/>
    <property type="evidence" value="ECO:0007669"/>
    <property type="project" value="UniProtKB-KW"/>
</dbReference>
<proteinExistence type="inferred from homology"/>
<feature type="active site" evidence="14">
    <location>
        <position position="191"/>
    </location>
</feature>
<comment type="catalytic activity">
    <reaction evidence="13 16">
        <text>cutin + H2O = cutin monomers.</text>
        <dbReference type="EC" id="3.1.1.74"/>
    </reaction>
</comment>
<evidence type="ECO:0000256" key="15">
    <source>
        <dbReference type="PIRSR" id="PIRSR611150-2"/>
    </source>
</evidence>
<evidence type="ECO:0000256" key="6">
    <source>
        <dbReference type="ARBA" id="ARBA00022525"/>
    </source>
</evidence>
<dbReference type="GO" id="GO:0006261">
    <property type="term" value="P:DNA-templated DNA replication"/>
    <property type="evidence" value="ECO:0007669"/>
    <property type="project" value="InterPro"/>
</dbReference>
<dbReference type="GO" id="GO:0008622">
    <property type="term" value="C:epsilon DNA polymerase complex"/>
    <property type="evidence" value="ECO:0007669"/>
    <property type="project" value="InterPro"/>
</dbReference>
<dbReference type="InParanoid" id="A0A2T3ACM7"/>
<feature type="domain" description="DNA polymerase alpha/delta/epsilon subunit B" evidence="18">
    <location>
        <begin position="719"/>
        <end position="1035"/>
    </location>
</feature>
<feature type="active site" description="Proton donor/acceptor" evidence="14">
    <location>
        <position position="204"/>
    </location>
</feature>
<dbReference type="InterPro" id="IPR016266">
    <property type="entry name" value="POLE2"/>
</dbReference>
<evidence type="ECO:0000256" key="10">
    <source>
        <dbReference type="ARBA" id="ARBA00023125"/>
    </source>
</evidence>
<evidence type="ECO:0000256" key="17">
    <source>
        <dbReference type="SAM" id="MobiDB-lite"/>
    </source>
</evidence>
<dbReference type="PANTHER" id="PTHR12708">
    <property type="entry name" value="DNA POLYMERASE EPSILON SUBUNIT B"/>
    <property type="match status" value="1"/>
</dbReference>
<dbReference type="EMBL" id="KZ678412">
    <property type="protein sequence ID" value="PSR91996.1"/>
    <property type="molecule type" value="Genomic_DNA"/>
</dbReference>
<dbReference type="PRINTS" id="PR00129">
    <property type="entry name" value="CUTINASE"/>
</dbReference>
<keyword evidence="6 16" id="KW-0964">Secreted</keyword>
<name>A0A2T3ACM7_9PEZI</name>
<organism evidence="19 20">
    <name type="scientific">Coniella lustricola</name>
    <dbReference type="NCBI Taxonomy" id="2025994"/>
    <lineage>
        <taxon>Eukaryota</taxon>
        <taxon>Fungi</taxon>
        <taxon>Dikarya</taxon>
        <taxon>Ascomycota</taxon>
        <taxon>Pezizomycotina</taxon>
        <taxon>Sordariomycetes</taxon>
        <taxon>Sordariomycetidae</taxon>
        <taxon>Diaporthales</taxon>
        <taxon>Schizoparmaceae</taxon>
        <taxon>Coniella</taxon>
    </lineage>
</organism>
<dbReference type="Pfam" id="PF01083">
    <property type="entry name" value="Cutinase"/>
    <property type="match status" value="1"/>
</dbReference>
<dbReference type="PROSITE" id="PS00155">
    <property type="entry name" value="CUTINASE_1"/>
    <property type="match status" value="1"/>
</dbReference>
<comment type="subcellular location">
    <subcellularLocation>
        <location evidence="1">Nucleus</location>
    </subcellularLocation>
    <subcellularLocation>
        <location evidence="2 16">Secreted</location>
    </subcellularLocation>
</comment>
<evidence type="ECO:0000256" key="3">
    <source>
        <dbReference type="ARBA" id="ARBA00007534"/>
    </source>
</evidence>
<dbReference type="InterPro" id="IPR043580">
    <property type="entry name" value="CUTINASE_1"/>
</dbReference>
<dbReference type="GO" id="GO:0050525">
    <property type="term" value="F:cutinase activity"/>
    <property type="evidence" value="ECO:0007669"/>
    <property type="project" value="UniProtKB-UniRule"/>
</dbReference>
<dbReference type="OrthoDB" id="10254730at2759"/>
<dbReference type="InterPro" id="IPR000675">
    <property type="entry name" value="Cutinase/axe"/>
</dbReference>
<reference evidence="19 20" key="1">
    <citation type="journal article" date="2018" name="Mycol. Prog.">
        <title>Coniella lustricola, a new species from submerged detritus.</title>
        <authorList>
            <person name="Raudabaugh D.B."/>
            <person name="Iturriaga T."/>
            <person name="Carver A."/>
            <person name="Mondo S."/>
            <person name="Pangilinan J."/>
            <person name="Lipzen A."/>
            <person name="He G."/>
            <person name="Amirebrahimi M."/>
            <person name="Grigoriev I.V."/>
            <person name="Miller A.N."/>
        </authorList>
    </citation>
    <scope>NUCLEOTIDE SEQUENCE [LARGE SCALE GENOMIC DNA]</scope>
    <source>
        <strain evidence="19 20">B22-T-1</strain>
    </source>
</reference>
<evidence type="ECO:0000259" key="18">
    <source>
        <dbReference type="Pfam" id="PF04042"/>
    </source>
</evidence>
<feature type="signal peptide" evidence="16">
    <location>
        <begin position="1"/>
        <end position="19"/>
    </location>
</feature>
<evidence type="ECO:0000256" key="1">
    <source>
        <dbReference type="ARBA" id="ARBA00004123"/>
    </source>
</evidence>
<evidence type="ECO:0000313" key="20">
    <source>
        <dbReference type="Proteomes" id="UP000241462"/>
    </source>
</evidence>
<evidence type="ECO:0000313" key="19">
    <source>
        <dbReference type="EMBL" id="PSR91996.1"/>
    </source>
</evidence>
<keyword evidence="5 16" id="KW-0719">Serine esterase</keyword>
<feature type="region of interest" description="Disordered" evidence="17">
    <location>
        <begin position="927"/>
        <end position="974"/>
    </location>
</feature>
<evidence type="ECO:0000256" key="5">
    <source>
        <dbReference type="ARBA" id="ARBA00022487"/>
    </source>
</evidence>
<keyword evidence="7" id="KW-0235">DNA replication</keyword>
<evidence type="ECO:0000256" key="7">
    <source>
        <dbReference type="ARBA" id="ARBA00022705"/>
    </source>
</evidence>
<dbReference type="EC" id="3.1.1.74" evidence="16"/>
<dbReference type="Proteomes" id="UP000241462">
    <property type="component" value="Unassembled WGS sequence"/>
</dbReference>
<keyword evidence="10" id="KW-0238">DNA-binding</keyword>
<dbReference type="Pfam" id="PF04042">
    <property type="entry name" value="DNA_pol_E_B"/>
    <property type="match status" value="1"/>
</dbReference>
<dbReference type="InterPro" id="IPR011150">
    <property type="entry name" value="Cutinase_monf"/>
</dbReference>
<evidence type="ECO:0000256" key="2">
    <source>
        <dbReference type="ARBA" id="ARBA00004613"/>
    </source>
</evidence>
<keyword evidence="9 16" id="KW-0378">Hydrolase</keyword>
<gene>
    <name evidence="19" type="ORF">BD289DRAFT_452029</name>
</gene>
<dbReference type="InterPro" id="IPR007185">
    <property type="entry name" value="DNA_pol_a/d/e_bsu"/>
</dbReference>
<evidence type="ECO:0000256" key="16">
    <source>
        <dbReference type="RuleBase" id="RU361263"/>
    </source>
</evidence>
<dbReference type="PROSITE" id="PS00931">
    <property type="entry name" value="CUTINASE_2"/>
    <property type="match status" value="1"/>
</dbReference>
<dbReference type="STRING" id="2025994.A0A2T3ACM7"/>
<evidence type="ECO:0000256" key="4">
    <source>
        <dbReference type="ARBA" id="ARBA00009560"/>
    </source>
</evidence>
<feature type="chain" id="PRO_5015374981" description="Cutinase" evidence="16">
    <location>
        <begin position="20"/>
        <end position="1076"/>
    </location>
</feature>
<evidence type="ECO:0000256" key="14">
    <source>
        <dbReference type="PIRSR" id="PIRSR611150-1"/>
    </source>
</evidence>
<evidence type="ECO:0000256" key="9">
    <source>
        <dbReference type="ARBA" id="ARBA00022801"/>
    </source>
</evidence>
<feature type="compositionally biased region" description="Acidic residues" evidence="17">
    <location>
        <begin position="935"/>
        <end position="954"/>
    </location>
</feature>
<keyword evidence="20" id="KW-1185">Reference proteome</keyword>
<dbReference type="PANTHER" id="PTHR12708:SF0">
    <property type="entry name" value="DNA POLYMERASE EPSILON SUBUNIT 2"/>
    <property type="match status" value="1"/>
</dbReference>
<dbReference type="InterPro" id="IPR043579">
    <property type="entry name" value="CUTINASE_2"/>
</dbReference>
<accession>A0A2T3ACM7</accession>
<dbReference type="FunCoup" id="A0A2T3ACM7">
    <property type="interactions" value="751"/>
</dbReference>